<dbReference type="Gene3D" id="2.130.10.10">
    <property type="entry name" value="YVTN repeat-like/Quinoprotein amine dehydrogenase"/>
    <property type="match status" value="6"/>
</dbReference>
<dbReference type="SUPFAM" id="SSF52540">
    <property type="entry name" value="P-loop containing nucleoside triphosphate hydrolases"/>
    <property type="match status" value="1"/>
</dbReference>
<dbReference type="GO" id="GO:0030621">
    <property type="term" value="F:U4 snRNA binding"/>
    <property type="evidence" value="ECO:0007669"/>
    <property type="project" value="TreeGrafter"/>
</dbReference>
<feature type="repeat" description="WD" evidence="3">
    <location>
        <begin position="1070"/>
        <end position="1115"/>
    </location>
</feature>
<dbReference type="PANTHER" id="PTHR19846">
    <property type="entry name" value="WD40 REPEAT PROTEIN"/>
    <property type="match status" value="1"/>
</dbReference>
<keyword evidence="2" id="KW-0677">Repeat</keyword>
<feature type="repeat" description="WD" evidence="3">
    <location>
        <begin position="771"/>
        <end position="814"/>
    </location>
</feature>
<keyword evidence="1 3" id="KW-0853">WD repeat</keyword>
<dbReference type="PRINTS" id="PR00320">
    <property type="entry name" value="GPROTEINBRPT"/>
</dbReference>
<feature type="repeat" description="WD" evidence="3">
    <location>
        <begin position="687"/>
        <end position="728"/>
    </location>
</feature>
<dbReference type="InterPro" id="IPR019775">
    <property type="entry name" value="WD40_repeat_CS"/>
</dbReference>
<dbReference type="Proteomes" id="UP000631421">
    <property type="component" value="Unassembled WGS sequence"/>
</dbReference>
<dbReference type="PANTHER" id="PTHR19846:SF0">
    <property type="entry name" value="PRE-MRNA PROCESSING FACTOR 4"/>
    <property type="match status" value="1"/>
</dbReference>
<dbReference type="InterPro" id="IPR015943">
    <property type="entry name" value="WD40/YVTN_repeat-like_dom_sf"/>
</dbReference>
<dbReference type="FunFam" id="2.130.10.10:FF:000228">
    <property type="entry name" value="COMPASS-like H3K4 histone methylase component WDR5A"/>
    <property type="match status" value="1"/>
</dbReference>
<feature type="domain" description="NACHT" evidence="4">
    <location>
        <begin position="137"/>
        <end position="290"/>
    </location>
</feature>
<dbReference type="SMART" id="SM00320">
    <property type="entry name" value="WD40"/>
    <property type="match status" value="14"/>
</dbReference>
<evidence type="ECO:0000259" key="4">
    <source>
        <dbReference type="Pfam" id="PF05729"/>
    </source>
</evidence>
<dbReference type="InterPro" id="IPR036322">
    <property type="entry name" value="WD40_repeat_dom_sf"/>
</dbReference>
<dbReference type="SUPFAM" id="SSF141571">
    <property type="entry name" value="Pentapeptide repeat-like"/>
    <property type="match status" value="1"/>
</dbReference>
<dbReference type="SUPFAM" id="SSF50978">
    <property type="entry name" value="WD40 repeat-like"/>
    <property type="match status" value="2"/>
</dbReference>
<feature type="repeat" description="WD" evidence="3">
    <location>
        <begin position="815"/>
        <end position="856"/>
    </location>
</feature>
<feature type="repeat" description="WD" evidence="3">
    <location>
        <begin position="603"/>
        <end position="644"/>
    </location>
</feature>
<dbReference type="GO" id="GO:0000398">
    <property type="term" value="P:mRNA splicing, via spliceosome"/>
    <property type="evidence" value="ECO:0007669"/>
    <property type="project" value="TreeGrafter"/>
</dbReference>
<evidence type="ECO:0000313" key="6">
    <source>
        <dbReference type="Proteomes" id="UP000631421"/>
    </source>
</evidence>
<dbReference type="Pfam" id="PF05729">
    <property type="entry name" value="NACHT"/>
    <property type="match status" value="1"/>
</dbReference>
<dbReference type="PROSITE" id="PS00678">
    <property type="entry name" value="WD_REPEATS_1"/>
    <property type="match status" value="10"/>
</dbReference>
<keyword evidence="6" id="KW-1185">Reference proteome</keyword>
<evidence type="ECO:0000313" key="5">
    <source>
        <dbReference type="EMBL" id="MBD2152328.1"/>
    </source>
</evidence>
<dbReference type="PRINTS" id="PR00364">
    <property type="entry name" value="DISEASERSIST"/>
</dbReference>
<name>A0A926Z852_9CYAN</name>
<feature type="repeat" description="WD" evidence="3">
    <location>
        <begin position="1116"/>
        <end position="1157"/>
    </location>
</feature>
<dbReference type="InterPro" id="IPR001680">
    <property type="entry name" value="WD40_rpt"/>
</dbReference>
<dbReference type="GO" id="GO:0017070">
    <property type="term" value="F:U6 snRNA binding"/>
    <property type="evidence" value="ECO:0007669"/>
    <property type="project" value="TreeGrafter"/>
</dbReference>
<dbReference type="InterPro" id="IPR020472">
    <property type="entry name" value="WD40_PAC1"/>
</dbReference>
<feature type="repeat" description="WD" evidence="3">
    <location>
        <begin position="945"/>
        <end position="986"/>
    </location>
</feature>
<dbReference type="InterPro" id="IPR007111">
    <property type="entry name" value="NACHT_NTPase"/>
</dbReference>
<reference evidence="5" key="2">
    <citation type="submission" date="2020-08" db="EMBL/GenBank/DDBJ databases">
        <authorList>
            <person name="Chen M."/>
            <person name="Teng W."/>
            <person name="Zhao L."/>
            <person name="Hu C."/>
            <person name="Zhou Y."/>
            <person name="Han B."/>
            <person name="Song L."/>
            <person name="Shu W."/>
        </authorList>
    </citation>
    <scope>NUCLEOTIDE SEQUENCE</scope>
    <source>
        <strain evidence="5">FACHB-1277</strain>
    </source>
</reference>
<evidence type="ECO:0000256" key="2">
    <source>
        <dbReference type="ARBA" id="ARBA00022737"/>
    </source>
</evidence>
<dbReference type="InterPro" id="IPR027417">
    <property type="entry name" value="P-loop_NTPase"/>
</dbReference>
<proteinExistence type="predicted"/>
<dbReference type="PROSITE" id="PS50082">
    <property type="entry name" value="WD_REPEATS_2"/>
    <property type="match status" value="13"/>
</dbReference>
<protein>
    <submittedName>
        <fullName evidence="5">NACHT domain-containing protein</fullName>
    </submittedName>
</protein>
<gene>
    <name evidence="5" type="ORF">H6F44_19730</name>
</gene>
<feature type="repeat" description="WD" evidence="3">
    <location>
        <begin position="857"/>
        <end position="898"/>
    </location>
</feature>
<sequence>MARSLRVAQQYLERVQLALQRNGFISQTNFIANSELPYDRDTFSKFFDGKPIESQHFEEICFKLGLDCQEIAQEIAGDKLAELKADWGNAPELNLREFVGRDVEMQLLENWILRDRCRLLTIVGIGGVGKSKISIKLGKGGIGKTDLSLKLAKDIQDGFDYVIWRSLQYSPPLTDILKDFIKFLSDQTEVDLPEAIAQQITILLKYLKAHRCLLILDNAESILDVSGEYKQDYEGYGQLFEKIGEVEHQSCLLVTSRENFSNLERLEGTQKPVRYWALAGLSYTEGRQLFTPSESFYGSETQWRELIKFYNGNPLALKLAAAHIYDQFGGDIAVFWQSGRPIFAKLEELLDSHFARFNEYEREILYWLVIHREPVSITTLKEDIVAIANCQKTADTMRSLQRKLPVEQTEDRNKLFSLQPVLVEYLTEKLIENICQEIATEDITKLKFFNSHSLLQAQAKDYIRESQSRMILAPVTQRLLDHFQGKLQLEQYLTRLITQLRDRYPGQRGYIAGNILNIFCQLNTNLTGYDFSNLAIWQADLRKIELLNVNLAHADLTKTTFRKSFGGVLDLSFSPDGKYLAVGDFNGDIHLLQVGTWEEVALFSKHPWHIAYVAFSPDSQKIVSSCLNGIIKLWDVQTGKCLWSRKEHTHWVWSVNFHPNGKILASGSDDTTIKFWDVETGKCFKTIAAHDAWVLSVAFSPDGQILASGSFDRTIRLWDVATGQLLKIFDGSEGGVWTVMFSPDGKTIASCGTERVIRLWDVETGECLQIFSGHKKEIKMLCFSPDGKTIASGSFAPDCTVRFWDVATGKCKQTGTGHLSSVRTTAYHPNNRIVATGDIDQTLKIWDATTGKCTKTQQGHTHAIWSVSYSHDAQIIASSHLDRHIRLWDATTGALITTLIGHHGWIWAAIFSPDRQTLASCADDETIKIWDIAKGEIIQTLEDTTHEYHGGIWSIAFSPDGKAIVSGGQDNVVKIWDLQTGAVRVLQGHHTWIMSVAVSPDGKNIASASNDHTLRIWDFITGKSVHICEGHTNKVRAVAYSPDGKMLVTGSEDLTLKLWDANNGKCLRTLSGHEESIFSVDFGHSNCMGDFLIVSGSEDSTVKIWNANTGECLRTLQGHQSILRATKFSADGSTVVSGGLDATIKIWDVQTGNILNSLTVFRPYNGLNIQGITGVIGGQKASLKSLGALETV</sequence>
<dbReference type="EMBL" id="JACJPY010000097">
    <property type="protein sequence ID" value="MBD2152328.1"/>
    <property type="molecule type" value="Genomic_DNA"/>
</dbReference>
<feature type="repeat" description="WD" evidence="3">
    <location>
        <begin position="1028"/>
        <end position="1069"/>
    </location>
</feature>
<dbReference type="Gene3D" id="3.40.50.300">
    <property type="entry name" value="P-loop containing nucleotide triphosphate hydrolases"/>
    <property type="match status" value="2"/>
</dbReference>
<dbReference type="CDD" id="cd00200">
    <property type="entry name" value="WD40"/>
    <property type="match status" value="3"/>
</dbReference>
<organism evidence="5 6">
    <name type="scientific">Pseudanabaena cinerea FACHB-1277</name>
    <dbReference type="NCBI Taxonomy" id="2949581"/>
    <lineage>
        <taxon>Bacteria</taxon>
        <taxon>Bacillati</taxon>
        <taxon>Cyanobacteriota</taxon>
        <taxon>Cyanophyceae</taxon>
        <taxon>Pseudanabaenales</taxon>
        <taxon>Pseudanabaenaceae</taxon>
        <taxon>Pseudanabaena</taxon>
        <taxon>Pseudanabaena cinerea</taxon>
    </lineage>
</organism>
<accession>A0A926Z852</accession>
<evidence type="ECO:0000256" key="1">
    <source>
        <dbReference type="ARBA" id="ARBA00022574"/>
    </source>
</evidence>
<dbReference type="AlphaFoldDB" id="A0A926Z852"/>
<dbReference type="PROSITE" id="PS50294">
    <property type="entry name" value="WD_REPEATS_REGION"/>
    <property type="match status" value="12"/>
</dbReference>
<comment type="caution">
    <text evidence="5">The sequence shown here is derived from an EMBL/GenBank/DDBJ whole genome shotgun (WGS) entry which is preliminary data.</text>
</comment>
<feature type="repeat" description="WD" evidence="3">
    <location>
        <begin position="899"/>
        <end position="940"/>
    </location>
</feature>
<dbReference type="SUPFAM" id="SSF117289">
    <property type="entry name" value="Nucleoporin domain"/>
    <property type="match status" value="1"/>
</dbReference>
<feature type="repeat" description="WD" evidence="3">
    <location>
        <begin position="645"/>
        <end position="686"/>
    </location>
</feature>
<feature type="repeat" description="WD" evidence="3">
    <location>
        <begin position="729"/>
        <end position="770"/>
    </location>
</feature>
<dbReference type="Pfam" id="PF00400">
    <property type="entry name" value="WD40"/>
    <property type="match status" value="14"/>
</dbReference>
<feature type="repeat" description="WD" evidence="3">
    <location>
        <begin position="986"/>
        <end position="1027"/>
    </location>
</feature>
<dbReference type="RefSeq" id="WP_190352745.1">
    <property type="nucleotide sequence ID" value="NZ_JACJPY010000097.1"/>
</dbReference>
<reference evidence="5" key="1">
    <citation type="journal article" date="2015" name="ISME J.">
        <title>Draft Genome Sequence of Streptomyces incarnatus NRRL8089, which Produces the Nucleoside Antibiotic Sinefungin.</title>
        <authorList>
            <person name="Oshima K."/>
            <person name="Hattori M."/>
            <person name="Shimizu H."/>
            <person name="Fukuda K."/>
            <person name="Nemoto M."/>
            <person name="Inagaki K."/>
            <person name="Tamura T."/>
        </authorList>
    </citation>
    <scope>NUCLEOTIDE SEQUENCE</scope>
    <source>
        <strain evidence="5">FACHB-1277</strain>
    </source>
</reference>
<evidence type="ECO:0000256" key="3">
    <source>
        <dbReference type="PROSITE-ProRule" id="PRU00221"/>
    </source>
</evidence>